<feature type="non-terminal residue" evidence="1">
    <location>
        <position position="1"/>
    </location>
</feature>
<name>A0A0F9D4V1_9ZZZZ</name>
<sequence length="88" mass="9516">GNGGLMGQKLLGYTGMSRTARARADRLAGQRGGINNAKFTRKLTENQVREVRTRRAVGESCKSIAADFSVSHGVIYGISIGRTYKDVI</sequence>
<evidence type="ECO:0000313" key="1">
    <source>
        <dbReference type="EMBL" id="KKL56614.1"/>
    </source>
</evidence>
<gene>
    <name evidence="1" type="ORF">LCGC14_2243590</name>
</gene>
<dbReference type="EMBL" id="LAZR01030432">
    <property type="protein sequence ID" value="KKL56614.1"/>
    <property type="molecule type" value="Genomic_DNA"/>
</dbReference>
<comment type="caution">
    <text evidence="1">The sequence shown here is derived from an EMBL/GenBank/DDBJ whole genome shotgun (WGS) entry which is preliminary data.</text>
</comment>
<reference evidence="1" key="1">
    <citation type="journal article" date="2015" name="Nature">
        <title>Complex archaea that bridge the gap between prokaryotes and eukaryotes.</title>
        <authorList>
            <person name="Spang A."/>
            <person name="Saw J.H."/>
            <person name="Jorgensen S.L."/>
            <person name="Zaremba-Niedzwiedzka K."/>
            <person name="Martijn J."/>
            <person name="Lind A.E."/>
            <person name="van Eijk R."/>
            <person name="Schleper C."/>
            <person name="Guy L."/>
            <person name="Ettema T.J."/>
        </authorList>
    </citation>
    <scope>NUCLEOTIDE SEQUENCE</scope>
</reference>
<organism evidence="1">
    <name type="scientific">marine sediment metagenome</name>
    <dbReference type="NCBI Taxonomy" id="412755"/>
    <lineage>
        <taxon>unclassified sequences</taxon>
        <taxon>metagenomes</taxon>
        <taxon>ecological metagenomes</taxon>
    </lineage>
</organism>
<proteinExistence type="predicted"/>
<accession>A0A0F9D4V1</accession>
<dbReference type="AlphaFoldDB" id="A0A0F9D4V1"/>
<protein>
    <submittedName>
        <fullName evidence="1">Uncharacterized protein</fullName>
    </submittedName>
</protein>